<gene>
    <name evidence="1" type="ORF">K7472_18400</name>
</gene>
<dbReference type="Proteomes" id="UP001198565">
    <property type="component" value="Unassembled WGS sequence"/>
</dbReference>
<evidence type="ECO:0000313" key="2">
    <source>
        <dbReference type="Proteomes" id="UP001198565"/>
    </source>
</evidence>
<reference evidence="1 2" key="1">
    <citation type="submission" date="2021-08" db="EMBL/GenBank/DDBJ databases">
        <title>Streptomyces sp. PTM05 isolated from lichen.</title>
        <authorList>
            <person name="Somphong A."/>
            <person name="Phongsopitanun W."/>
            <person name="Tanasupawat S."/>
        </authorList>
    </citation>
    <scope>NUCLEOTIDE SEQUENCE [LARGE SCALE GENOMIC DNA]</scope>
    <source>
        <strain evidence="1 2">Ptm05</strain>
    </source>
</reference>
<comment type="caution">
    <text evidence="1">The sequence shown here is derived from an EMBL/GenBank/DDBJ whole genome shotgun (WGS) entry which is preliminary data.</text>
</comment>
<protein>
    <submittedName>
        <fullName evidence="1">Uncharacterized protein</fullName>
    </submittedName>
</protein>
<accession>A0ABS7QUE3</accession>
<evidence type="ECO:0000313" key="1">
    <source>
        <dbReference type="EMBL" id="MBY8886822.1"/>
    </source>
</evidence>
<sequence length="113" mass="12500">MGDNQRVPNVTDERLCWLAVRDHVDKRSRKLGFFGWFSVLASARAGGGGPTSTGLGGDVRRSAMSDRKMDYALAVDEAAERLSAEERRHLRATGEVPPWFVDEVERRAAAIRG</sequence>
<name>A0ABS7QUE3_9ACTN</name>
<dbReference type="EMBL" id="JAINVZ010000012">
    <property type="protein sequence ID" value="MBY8886822.1"/>
    <property type="molecule type" value="Genomic_DNA"/>
</dbReference>
<dbReference type="RefSeq" id="WP_222979420.1">
    <property type="nucleotide sequence ID" value="NZ_JAINVZ010000012.1"/>
</dbReference>
<proteinExistence type="predicted"/>
<organism evidence="1 2">
    <name type="scientific">Streptantibioticus parmotrematis</name>
    <dbReference type="NCBI Taxonomy" id="2873249"/>
    <lineage>
        <taxon>Bacteria</taxon>
        <taxon>Bacillati</taxon>
        <taxon>Actinomycetota</taxon>
        <taxon>Actinomycetes</taxon>
        <taxon>Kitasatosporales</taxon>
        <taxon>Streptomycetaceae</taxon>
        <taxon>Streptantibioticus</taxon>
    </lineage>
</organism>
<keyword evidence="2" id="KW-1185">Reference proteome</keyword>